<name>A0ABS5T9N4_9ACTN</name>
<protein>
    <submittedName>
        <fullName evidence="6">EAL domain-containing protein</fullName>
    </submittedName>
</protein>
<dbReference type="NCBIfam" id="TIGR00254">
    <property type="entry name" value="GGDEF"/>
    <property type="match status" value="1"/>
</dbReference>
<evidence type="ECO:0000256" key="1">
    <source>
        <dbReference type="ARBA" id="ARBA00004167"/>
    </source>
</evidence>
<dbReference type="PROSITE" id="PS50011">
    <property type="entry name" value="PROTEIN_KINASE_DOM"/>
    <property type="match status" value="1"/>
</dbReference>
<sequence>MTNTEPGSSSGARAESAVPGQRPAEAPPGLAPGEVLLHDDQFGRVTRVGSGDDALIRREMRGPNAAQRSRHSAAVMERLRGITGVPQLAGGVTGAIFHVRAFRGNSLRQLMRTPNWHLDLPALVDLAVDLAALLSQIHARGVVHTDLNPEVILLSVPGNRPTIVNFDRATMFSGERPGYAHSNSIMQRLVYLAPEQTGRTAQPVDQRADLYTLGVMLYELCAGEPPFGRGETDALSLMRDQLARLPTPVALLNPDCPRPFSDILAKLLEKEPGRRYQSAAGLLHDLKRLRQEIVRAGGGHGGRQLAAIGPFLLGDHDFPHQLTGPARLFARDADITRLRSAFAGVCSGGSNGVLVAGRAGVGKTALIDQLRPTVASAGGWFISGTFDVADSDLRSNAVVEALGALGRLLLAETESALVEQRKRLRTMLGGNASLMAGLVPDLAPVLGVAGDPPLGDPLEIQSRARQGALDVLRATASRQRPVVMVLDSLQWAAPFPLGLLDAVLTGSEIDGLLLVGAFRDDEVGEGHAIHALVPRWTQLGLWPAAIRVENLARDDLAEMLAEMLRLDRRESARLADMVGARTRGNPSETIELLNALRAEGALRLGESGWTWDATSVRGRLTGGESGDPLGGRLERLPDATVAVLEVLAALGPKSRLTVLATAAGMSLEELDARLDPAIVDGLVATTTGQAEEEGTVRFRHERSHRLLRGPGRQGRSAGLLHLTIAHRLAGDPRHLTTAAAQYVAALPELTDPAERRRAADLLERAGSAIRVTNPVTAERFYAAGMRLLDGLSQEEDEQLLLRLDLERHATVYGLGELDTMDALFESLVRRCTDPLRLNESVCLQIAALTNRGRVHEAIALGRRQLAALGTPVPPADELGPFTTAGMPDFTAWAEADDVAGDLRRPETGDAWVLARAAVLRRLNHAAFFADHDLLGWLILTSRRMWDEHGPQRHLVEALSHSSILTIGRNGDFRTGYRVVRRVLAVSTERGYEPESSYARYLCGATARPWFEPLETAIADLQHAESGLLRGGEPQAAAFSYHTLCSSMLDFSPTLAGLLAGTDQGLALAARMGNDQARQLIVSFRHFVLALRGDQPPELDTDIGLTVQPAVVGRHLLAALLAAVLGDEQSLAAHLGPVMARFPFLESGYSSSQAHLLNVLSLAWSLPSAGPEAAAELRARLEVSREWLGRRAQELPATFGHLISWIDAEVAWADGDPLAALRHFDEAILNTVPYRGWHRALIVERAGLFRQAQGHEYGARAMLTLARDSYLAWGAVAKVEQMRQRYPFLRAVTPDHEPRPHNVDEVASPGVDGTDAVDLLAVLSASQAIGRETAFDQLHARVVEVLTAMAGATDVTILLRDGEDWTSPGQGTKTLAGQGFPVSAFRYAERTGEPLLVADATRDDRFSGDEYLRTLPCCALMVVPIRSRGESRLVLVLENQLHTNAFSADRLDAVRLIAGQLAVSFENALARRRTEQEARQREKLLETVRQRERLLETLLAIQRDISHRVPLQLVLDAVTEGASGMLEGAFVALVLLDLEGSDRPNIPSVSGHRGPAETDDAVLRMASAAIEADELVTALDDGDGEITLIAAPVQVNGRIIGSLVTSAADRLGPEDWRQDLLGAFAEQVSLALNDANTLEAIREASYDSLTGLANRSLFLDRLKQALSGPADHDPAEVSVLFIDLDRFKAVNDTLGHGAGDELLAEVARRLRECIRDSDTVARLGGDEFAVLMEGTRGTAPALRAAERITTQLARPIRLAGRDIFVTASVGVAHGDAAQHETGELLRQADLAMYQAKKTGSRRAAVFEQRMQEDARDRLELQGDLRRALSENQFELVYQPLMTLPQRMPIGVETLIRWRHPERGMISPALFVPIAEETGAVIEMGRWVLVTSCRQVAAWRRGPAPDLRLNINVSARQLSDGGLAQDVVSTLAETGLPASALTLELTETVLMEDPEGITAQLSELRRLGVQVGIDDFGTGYSSLSYLRRFPVDKLKIDKSFIDNIETVEEDLAIVRTVVDLARILSLETTAEGIESEAQADLLRDVGCEVGQGYFFARPLPPEEIPSFLSRY</sequence>
<dbReference type="PROSITE" id="PS50883">
    <property type="entry name" value="EAL"/>
    <property type="match status" value="1"/>
</dbReference>
<evidence type="ECO:0000313" key="6">
    <source>
        <dbReference type="EMBL" id="MBT0767760.1"/>
    </source>
</evidence>
<dbReference type="InterPro" id="IPR035919">
    <property type="entry name" value="EAL_sf"/>
</dbReference>
<feature type="domain" description="Protein kinase" evidence="3">
    <location>
        <begin position="31"/>
        <end position="287"/>
    </location>
</feature>
<dbReference type="SUPFAM" id="SSF55781">
    <property type="entry name" value="GAF domain-like"/>
    <property type="match status" value="2"/>
</dbReference>
<dbReference type="SMART" id="SM00065">
    <property type="entry name" value="GAF"/>
    <property type="match status" value="1"/>
</dbReference>
<dbReference type="Pfam" id="PF01590">
    <property type="entry name" value="GAF"/>
    <property type="match status" value="1"/>
</dbReference>
<dbReference type="RefSeq" id="WP_214153944.1">
    <property type="nucleotide sequence ID" value="NZ_JAHBAY010000001.1"/>
</dbReference>
<dbReference type="InterPro" id="IPR043128">
    <property type="entry name" value="Rev_trsase/Diguanyl_cyclase"/>
</dbReference>
<dbReference type="PANTHER" id="PTHR44757:SF2">
    <property type="entry name" value="BIOFILM ARCHITECTURE MAINTENANCE PROTEIN MBAA"/>
    <property type="match status" value="1"/>
</dbReference>
<dbReference type="CDD" id="cd01948">
    <property type="entry name" value="EAL"/>
    <property type="match status" value="1"/>
</dbReference>
<dbReference type="Gene3D" id="3.30.450.40">
    <property type="match status" value="2"/>
</dbReference>
<organism evidence="6 7">
    <name type="scientific">Kineosporia corallincola</name>
    <dbReference type="NCBI Taxonomy" id="2835133"/>
    <lineage>
        <taxon>Bacteria</taxon>
        <taxon>Bacillati</taxon>
        <taxon>Actinomycetota</taxon>
        <taxon>Actinomycetes</taxon>
        <taxon>Kineosporiales</taxon>
        <taxon>Kineosporiaceae</taxon>
        <taxon>Kineosporia</taxon>
    </lineage>
</organism>
<dbReference type="InterPro" id="IPR029016">
    <property type="entry name" value="GAF-like_dom_sf"/>
</dbReference>
<dbReference type="SMART" id="SM00220">
    <property type="entry name" value="S_TKc"/>
    <property type="match status" value="1"/>
</dbReference>
<dbReference type="CDD" id="cd01949">
    <property type="entry name" value="GGDEF"/>
    <property type="match status" value="1"/>
</dbReference>
<comment type="subcellular location">
    <subcellularLocation>
        <location evidence="1">Membrane</location>
        <topology evidence="1">Single-pass membrane protein</topology>
    </subcellularLocation>
</comment>
<dbReference type="Proteomes" id="UP001197247">
    <property type="component" value="Unassembled WGS sequence"/>
</dbReference>
<dbReference type="InterPro" id="IPR029787">
    <property type="entry name" value="Nucleotide_cyclase"/>
</dbReference>
<dbReference type="Pfam" id="PF00069">
    <property type="entry name" value="Pkinase"/>
    <property type="match status" value="1"/>
</dbReference>
<feature type="compositionally biased region" description="Polar residues" evidence="2">
    <location>
        <begin position="1"/>
        <end position="11"/>
    </location>
</feature>
<feature type="domain" description="GGDEF" evidence="5">
    <location>
        <begin position="1674"/>
        <end position="1807"/>
    </location>
</feature>
<proteinExistence type="predicted"/>
<evidence type="ECO:0000259" key="3">
    <source>
        <dbReference type="PROSITE" id="PS50011"/>
    </source>
</evidence>
<dbReference type="Gene3D" id="1.10.510.10">
    <property type="entry name" value="Transferase(Phosphotransferase) domain 1"/>
    <property type="match status" value="1"/>
</dbReference>
<dbReference type="SUPFAM" id="SSF52540">
    <property type="entry name" value="P-loop containing nucleoside triphosphate hydrolases"/>
    <property type="match status" value="1"/>
</dbReference>
<dbReference type="EMBL" id="JAHBAY010000001">
    <property type="protein sequence ID" value="MBT0767760.1"/>
    <property type="molecule type" value="Genomic_DNA"/>
</dbReference>
<dbReference type="SUPFAM" id="SSF56112">
    <property type="entry name" value="Protein kinase-like (PK-like)"/>
    <property type="match status" value="1"/>
</dbReference>
<dbReference type="Pfam" id="PF00563">
    <property type="entry name" value="EAL"/>
    <property type="match status" value="1"/>
</dbReference>
<evidence type="ECO:0000259" key="4">
    <source>
        <dbReference type="PROSITE" id="PS50883"/>
    </source>
</evidence>
<dbReference type="SUPFAM" id="SSF141868">
    <property type="entry name" value="EAL domain-like"/>
    <property type="match status" value="1"/>
</dbReference>
<dbReference type="InterPro" id="IPR027417">
    <property type="entry name" value="P-loop_NTPase"/>
</dbReference>
<gene>
    <name evidence="6" type="ORF">KIH74_02415</name>
</gene>
<dbReference type="InterPro" id="IPR003018">
    <property type="entry name" value="GAF"/>
</dbReference>
<dbReference type="Pfam" id="PF13191">
    <property type="entry name" value="AAA_16"/>
    <property type="match status" value="1"/>
</dbReference>
<feature type="domain" description="EAL" evidence="4">
    <location>
        <begin position="1816"/>
        <end position="2069"/>
    </location>
</feature>
<dbReference type="Pfam" id="PF00990">
    <property type="entry name" value="GGDEF"/>
    <property type="match status" value="1"/>
</dbReference>
<dbReference type="InterPro" id="IPR041664">
    <property type="entry name" value="AAA_16"/>
</dbReference>
<dbReference type="InterPro" id="IPR000719">
    <property type="entry name" value="Prot_kinase_dom"/>
</dbReference>
<dbReference type="SMART" id="SM00267">
    <property type="entry name" value="GGDEF"/>
    <property type="match status" value="1"/>
</dbReference>
<evidence type="ECO:0000259" key="5">
    <source>
        <dbReference type="PROSITE" id="PS50887"/>
    </source>
</evidence>
<keyword evidence="7" id="KW-1185">Reference proteome</keyword>
<reference evidence="6 7" key="1">
    <citation type="submission" date="2021-05" db="EMBL/GenBank/DDBJ databases">
        <title>Kineosporia and Streptomyces sp. nov. two new marine actinobacteria isolated from Coral.</title>
        <authorList>
            <person name="Buangrab K."/>
            <person name="Sutthacheep M."/>
            <person name="Yeemin T."/>
            <person name="Harunari E."/>
            <person name="Igarashi Y."/>
            <person name="Kanchanasin P."/>
            <person name="Tanasupawat S."/>
            <person name="Phongsopitanun W."/>
        </authorList>
    </citation>
    <scope>NUCLEOTIDE SEQUENCE [LARGE SCALE GENOMIC DNA]</scope>
    <source>
        <strain evidence="6 7">J2-2</strain>
    </source>
</reference>
<accession>A0ABS5T9N4</accession>
<dbReference type="InterPro" id="IPR052155">
    <property type="entry name" value="Biofilm_reg_signaling"/>
</dbReference>
<dbReference type="Gene3D" id="3.30.70.270">
    <property type="match status" value="1"/>
</dbReference>
<evidence type="ECO:0000256" key="2">
    <source>
        <dbReference type="SAM" id="MobiDB-lite"/>
    </source>
</evidence>
<dbReference type="InterPro" id="IPR000160">
    <property type="entry name" value="GGDEF_dom"/>
</dbReference>
<comment type="caution">
    <text evidence="6">The sequence shown here is derived from an EMBL/GenBank/DDBJ whole genome shotgun (WGS) entry which is preliminary data.</text>
</comment>
<dbReference type="SMART" id="SM00052">
    <property type="entry name" value="EAL"/>
    <property type="match status" value="1"/>
</dbReference>
<feature type="region of interest" description="Disordered" evidence="2">
    <location>
        <begin position="1"/>
        <end position="32"/>
    </location>
</feature>
<dbReference type="SUPFAM" id="SSF55073">
    <property type="entry name" value="Nucleotide cyclase"/>
    <property type="match status" value="1"/>
</dbReference>
<dbReference type="InterPro" id="IPR011009">
    <property type="entry name" value="Kinase-like_dom_sf"/>
</dbReference>
<dbReference type="Gene3D" id="3.20.20.450">
    <property type="entry name" value="EAL domain"/>
    <property type="match status" value="1"/>
</dbReference>
<dbReference type="PANTHER" id="PTHR44757">
    <property type="entry name" value="DIGUANYLATE CYCLASE DGCP"/>
    <property type="match status" value="1"/>
</dbReference>
<dbReference type="InterPro" id="IPR001633">
    <property type="entry name" value="EAL_dom"/>
</dbReference>
<evidence type="ECO:0000313" key="7">
    <source>
        <dbReference type="Proteomes" id="UP001197247"/>
    </source>
</evidence>
<dbReference type="PROSITE" id="PS50887">
    <property type="entry name" value="GGDEF"/>
    <property type="match status" value="1"/>
</dbReference>